<evidence type="ECO:0000256" key="8">
    <source>
        <dbReference type="ARBA" id="ARBA00022777"/>
    </source>
</evidence>
<dbReference type="Pfam" id="PF00069">
    <property type="entry name" value="Pkinase"/>
    <property type="match status" value="1"/>
</dbReference>
<dbReference type="Gene3D" id="1.10.510.10">
    <property type="entry name" value="Transferase(Phosphotransferase) domain 1"/>
    <property type="match status" value="1"/>
</dbReference>
<keyword evidence="3" id="KW-0808">Transferase</keyword>
<evidence type="ECO:0000256" key="2">
    <source>
        <dbReference type="ARBA" id="ARBA00022527"/>
    </source>
</evidence>
<protein>
    <submittedName>
        <fullName evidence="20">Cysteine-rich receptor-like protein kinase 10 isoform X1</fullName>
    </submittedName>
</protein>
<feature type="domain" description="Gnk2-homologous" evidence="18">
    <location>
        <begin position="140"/>
        <end position="249"/>
    </location>
</feature>
<dbReference type="Pfam" id="PF01657">
    <property type="entry name" value="Stress-antifung"/>
    <property type="match status" value="2"/>
</dbReference>
<dbReference type="CDD" id="cd14066">
    <property type="entry name" value="STKc_IRAK"/>
    <property type="match status" value="1"/>
</dbReference>
<evidence type="ECO:0000256" key="4">
    <source>
        <dbReference type="ARBA" id="ARBA00022692"/>
    </source>
</evidence>
<organism evidence="19 20">
    <name type="scientific">Ziziphus jujuba</name>
    <name type="common">Chinese jujube</name>
    <name type="synonym">Ziziphus sativa</name>
    <dbReference type="NCBI Taxonomy" id="326968"/>
    <lineage>
        <taxon>Eukaryota</taxon>
        <taxon>Viridiplantae</taxon>
        <taxon>Streptophyta</taxon>
        <taxon>Embryophyta</taxon>
        <taxon>Tracheophyta</taxon>
        <taxon>Spermatophyta</taxon>
        <taxon>Magnoliopsida</taxon>
        <taxon>eudicotyledons</taxon>
        <taxon>Gunneridae</taxon>
        <taxon>Pentapetalae</taxon>
        <taxon>rosids</taxon>
        <taxon>fabids</taxon>
        <taxon>Rosales</taxon>
        <taxon>Rhamnaceae</taxon>
        <taxon>Paliureae</taxon>
        <taxon>Ziziphus</taxon>
    </lineage>
</organism>
<evidence type="ECO:0000256" key="1">
    <source>
        <dbReference type="ARBA" id="ARBA00004167"/>
    </source>
</evidence>
<dbReference type="InterPro" id="IPR000719">
    <property type="entry name" value="Prot_kinase_dom"/>
</dbReference>
<evidence type="ECO:0000256" key="10">
    <source>
        <dbReference type="ARBA" id="ARBA00022989"/>
    </source>
</evidence>
<gene>
    <name evidence="20" type="primary">LOC107421968</name>
</gene>
<evidence type="ECO:0000313" key="20">
    <source>
        <dbReference type="RefSeq" id="XP_060671709.1"/>
    </source>
</evidence>
<dbReference type="InterPro" id="IPR011009">
    <property type="entry name" value="Kinase-like_dom_sf"/>
</dbReference>
<dbReference type="CDD" id="cd23509">
    <property type="entry name" value="Gnk2-like"/>
    <property type="match status" value="2"/>
</dbReference>
<keyword evidence="19" id="KW-1185">Reference proteome</keyword>
<evidence type="ECO:0000256" key="7">
    <source>
        <dbReference type="ARBA" id="ARBA00022741"/>
    </source>
</evidence>
<dbReference type="InterPro" id="IPR002902">
    <property type="entry name" value="GNK2"/>
</dbReference>
<dbReference type="PANTHER" id="PTHR27002">
    <property type="entry name" value="RECEPTOR-LIKE SERINE/THREONINE-PROTEIN KINASE SD1-8"/>
    <property type="match status" value="1"/>
</dbReference>
<reference evidence="19" key="1">
    <citation type="submission" date="2025-05" db="UniProtKB">
        <authorList>
            <consortium name="RefSeq"/>
        </authorList>
    </citation>
    <scope>NUCLEOTIDE SEQUENCE [LARGE SCALE GENOMIC DNA]</scope>
</reference>
<dbReference type="Proteomes" id="UP001652623">
    <property type="component" value="Chromosome 1"/>
</dbReference>
<keyword evidence="12" id="KW-0675">Receptor</keyword>
<keyword evidence="2" id="KW-0723">Serine/threonine-protein kinase</keyword>
<feature type="signal peptide" evidence="16">
    <location>
        <begin position="1"/>
        <end position="24"/>
    </location>
</feature>
<keyword evidence="6" id="KW-0677">Repeat</keyword>
<evidence type="ECO:0000256" key="5">
    <source>
        <dbReference type="ARBA" id="ARBA00022729"/>
    </source>
</evidence>
<dbReference type="Gene3D" id="3.30.200.20">
    <property type="entry name" value="Phosphorylase Kinase, domain 1"/>
    <property type="match status" value="1"/>
</dbReference>
<dbReference type="PROSITE" id="PS50011">
    <property type="entry name" value="PROTEIN_KINASE_DOM"/>
    <property type="match status" value="1"/>
</dbReference>
<dbReference type="PROSITE" id="PS00107">
    <property type="entry name" value="PROTEIN_KINASE_ATP"/>
    <property type="match status" value="1"/>
</dbReference>
<evidence type="ECO:0000256" key="3">
    <source>
        <dbReference type="ARBA" id="ARBA00022679"/>
    </source>
</evidence>
<accession>A0ABM4A4Q1</accession>
<name>A0ABM4A4Q1_ZIZJJ</name>
<dbReference type="Gene3D" id="3.30.430.20">
    <property type="entry name" value="Gnk2 domain, C-X8-C-X2-C motif"/>
    <property type="match status" value="2"/>
</dbReference>
<keyword evidence="8" id="KW-0418">Kinase</keyword>
<keyword evidence="9 14" id="KW-0067">ATP-binding</keyword>
<keyword evidence="4 15" id="KW-0812">Transmembrane</keyword>
<dbReference type="PROSITE" id="PS51473">
    <property type="entry name" value="GNK2"/>
    <property type="match status" value="2"/>
</dbReference>
<keyword evidence="11 15" id="KW-0472">Membrane</keyword>
<evidence type="ECO:0000256" key="13">
    <source>
        <dbReference type="ARBA" id="ARBA00023180"/>
    </source>
</evidence>
<dbReference type="GeneID" id="107421968"/>
<evidence type="ECO:0000256" key="9">
    <source>
        <dbReference type="ARBA" id="ARBA00022840"/>
    </source>
</evidence>
<evidence type="ECO:0000259" key="17">
    <source>
        <dbReference type="PROSITE" id="PS50011"/>
    </source>
</evidence>
<feature type="domain" description="Protein kinase" evidence="17">
    <location>
        <begin position="386"/>
        <end position="673"/>
    </location>
</feature>
<evidence type="ECO:0000256" key="11">
    <source>
        <dbReference type="ARBA" id="ARBA00023136"/>
    </source>
</evidence>
<keyword evidence="7 14" id="KW-0547">Nucleotide-binding</keyword>
<feature type="binding site" evidence="14">
    <location>
        <position position="414"/>
    </location>
    <ligand>
        <name>ATP</name>
        <dbReference type="ChEBI" id="CHEBI:30616"/>
    </ligand>
</feature>
<reference evidence="20" key="2">
    <citation type="submission" date="2025-08" db="UniProtKB">
        <authorList>
            <consortium name="RefSeq"/>
        </authorList>
    </citation>
    <scope>IDENTIFICATION</scope>
    <source>
        <tissue evidence="20">Seedling</tissue>
    </source>
</reference>
<evidence type="ECO:0000256" key="15">
    <source>
        <dbReference type="SAM" id="Phobius"/>
    </source>
</evidence>
<evidence type="ECO:0000256" key="12">
    <source>
        <dbReference type="ARBA" id="ARBA00023170"/>
    </source>
</evidence>
<comment type="subcellular location">
    <subcellularLocation>
        <location evidence="1">Membrane</location>
        <topology evidence="1">Single-pass membrane protein</topology>
    </subcellularLocation>
</comment>
<evidence type="ECO:0000313" key="19">
    <source>
        <dbReference type="Proteomes" id="UP001652623"/>
    </source>
</evidence>
<feature type="transmembrane region" description="Helical" evidence="15">
    <location>
        <begin position="327"/>
        <end position="349"/>
    </location>
</feature>
<dbReference type="InterPro" id="IPR017441">
    <property type="entry name" value="Protein_kinase_ATP_BS"/>
</dbReference>
<keyword evidence="5 16" id="KW-0732">Signal</keyword>
<keyword evidence="13" id="KW-0325">Glycoprotein</keyword>
<dbReference type="RefSeq" id="XP_060671709.1">
    <property type="nucleotide sequence ID" value="XM_060815726.1"/>
</dbReference>
<evidence type="ECO:0000256" key="14">
    <source>
        <dbReference type="PROSITE-ProRule" id="PRU10141"/>
    </source>
</evidence>
<proteinExistence type="predicted"/>
<dbReference type="InterPro" id="IPR038408">
    <property type="entry name" value="GNK2_sf"/>
</dbReference>
<evidence type="ECO:0000256" key="6">
    <source>
        <dbReference type="ARBA" id="ARBA00022737"/>
    </source>
</evidence>
<feature type="domain" description="Gnk2-homologous" evidence="18">
    <location>
        <begin position="28"/>
        <end position="134"/>
    </location>
</feature>
<dbReference type="SUPFAM" id="SSF56112">
    <property type="entry name" value="Protein kinase-like (PK-like)"/>
    <property type="match status" value="1"/>
</dbReference>
<dbReference type="SMART" id="SM00220">
    <property type="entry name" value="S_TKc"/>
    <property type="match status" value="1"/>
</dbReference>
<dbReference type="InterPro" id="IPR008271">
    <property type="entry name" value="Ser/Thr_kinase_AS"/>
</dbReference>
<keyword evidence="10 15" id="KW-1133">Transmembrane helix</keyword>
<dbReference type="PANTHER" id="PTHR27002:SF181">
    <property type="entry name" value="RECEPTOR-LIKE SERINE_THREONINE-PROTEIN KINASE"/>
    <property type="match status" value="1"/>
</dbReference>
<evidence type="ECO:0000256" key="16">
    <source>
        <dbReference type="SAM" id="SignalP"/>
    </source>
</evidence>
<evidence type="ECO:0000259" key="18">
    <source>
        <dbReference type="PROSITE" id="PS51473"/>
    </source>
</evidence>
<sequence>MPMVPKRLILSVSPIFILVTLAIAQPPFRIHSCLNDKGNYTANSTYHANLNTLLTSLFSNEPDINGYGAFQSSSHGRNPDKAYAIGLCRGDVEPDVCRRCLTNSTNLLTKLCPNQKEAIGWYDQCMLRYSNRSIYGIKETDPAFFIWNTQNASSDVDAFQRDVQSLFEDLSSRAVAGGSLRKFAAGSRIAANNFQTIYGIAQCTPDLSDVDCNDCLNTGVNGLTQYCKGSRAATLFMPICRVAYDLQLFYDAAAVSPPPPPTPILSPSPPLLSPLPSTNGTTENGTSFVYTFYRLLDSKKSLLDALIRAEFSWFLKIAGKKSQTYRIVISVVVPILVLTAIMFFVYICLCVRKAKESVRSAEDTDDEKAESLQFQFCAIKAVTNDFSEANKLGQGGFGAVYRGRLLNGGDIAVKRLCKNSGQGDIEFRNEILLVARLQHRNLVSLLGFCLEQSERLLIYEFVPNSSLDHHVFDPIKRASLDWNVRYKIIVGIAQGLLYLHEDSRLKVIHRDLKASNILLDAEMNPKIADFGMAKLFTVDQTQSDTTRIVGTYGYMAPEYVKRGHHSVKSDVFSFGVLILEIVSGQSIKRFSTEEKAESLLSYAWKKWKEGLATNLVDPKMNVGGSKAEIMQCIHIGLLCVQENLHDRPTMRSVALSLSSCSVSLQVPSKPAYFMDSSTNLPKIRRHISRMRMSNRHQNNIVQASENQASLITEVHPR</sequence>
<dbReference type="PROSITE" id="PS00108">
    <property type="entry name" value="PROTEIN_KINASE_ST"/>
    <property type="match status" value="1"/>
</dbReference>
<feature type="chain" id="PRO_5045310450" evidence="16">
    <location>
        <begin position="25"/>
        <end position="717"/>
    </location>
</feature>